<evidence type="ECO:0000313" key="4">
    <source>
        <dbReference type="EMBL" id="BBL05850.1"/>
    </source>
</evidence>
<dbReference type="Gene3D" id="3.40.50.2000">
    <property type="entry name" value="Glycogen Phosphorylase B"/>
    <property type="match status" value="2"/>
</dbReference>
<dbReference type="RefSeq" id="WP_141427720.1">
    <property type="nucleotide sequence ID" value="NZ_AP019736.1"/>
</dbReference>
<keyword evidence="1 4" id="KW-0808">Transferase</keyword>
<evidence type="ECO:0000259" key="2">
    <source>
        <dbReference type="Pfam" id="PF00534"/>
    </source>
</evidence>
<dbReference type="OrthoDB" id="9801609at2"/>
<proteinExistence type="predicted"/>
<feature type="domain" description="Glycosyltransferase subfamily 4-like N-terminal" evidence="3">
    <location>
        <begin position="14"/>
        <end position="175"/>
    </location>
</feature>
<dbReference type="CDD" id="cd03801">
    <property type="entry name" value="GT4_PimA-like"/>
    <property type="match status" value="1"/>
</dbReference>
<protein>
    <submittedName>
        <fullName evidence="4">Glycosyl transferase</fullName>
    </submittedName>
</protein>
<dbReference type="KEGG" id="ada:A5CPEGH6_04880"/>
<organism evidence="4 5">
    <name type="scientific">Alistipes dispar</name>
    <dbReference type="NCBI Taxonomy" id="2585119"/>
    <lineage>
        <taxon>Bacteria</taxon>
        <taxon>Pseudomonadati</taxon>
        <taxon>Bacteroidota</taxon>
        <taxon>Bacteroidia</taxon>
        <taxon>Bacteroidales</taxon>
        <taxon>Rikenellaceae</taxon>
        <taxon>Alistipes</taxon>
    </lineage>
</organism>
<dbReference type="GeneID" id="98672462"/>
<dbReference type="Proteomes" id="UP000319374">
    <property type="component" value="Chromosome"/>
</dbReference>
<keyword evidence="5" id="KW-1185">Reference proteome</keyword>
<sequence>MKVVFVGGQSVPGIGGVESYIFNIAKALNASGHEAVIVCSDRTSFETTVEGVEIVHIKCPKSNMTALPLLFMKSLRYIFKNRCVIDVVNFQSIFFAFLPGWIAALCGCHVCYTIHSLAEDNPKHGWPVRAIMRLAAFVSIWCCGRNILTVSCSKAREVKSRYGRNCSVIPCGVDIPVLSANSDILRRFNLAAGGYYLTIGRIDPVKNIDVLIEAFRRCGKREYKLVIAGDYANSYGSSLLELAGGSEDILFIGSVMGEDKDCLLRNCFANCLVSSSEGMPISLLEGMACGKPSIVTDIPAIHEVLREEWGCWCSVGDTESLAAQMEYVERNRSVVTAACASHMAAYIAENHTWDKIATKYLNYLYSLGIK</sequence>
<reference evidence="5" key="1">
    <citation type="submission" date="2019-06" db="EMBL/GenBank/DDBJ databases">
        <title>Alistipes onderdonkii subsp. vulgaris subsp. nov., Alistipes dispar sp. nov. and Alistipes communis sp. nov., isolated from human faeces, and creation of Alistipes onderdonkii subsp. onderdonkii subsp. nov.</title>
        <authorList>
            <person name="Sakamoto M."/>
            <person name="Ikeyama N."/>
            <person name="Ogata Y."/>
            <person name="Suda W."/>
            <person name="Iino T."/>
            <person name="Hattori M."/>
            <person name="Ohkuma M."/>
        </authorList>
    </citation>
    <scope>NUCLEOTIDE SEQUENCE [LARGE SCALE GENOMIC DNA]</scope>
    <source>
        <strain evidence="5">5CPEGH6</strain>
    </source>
</reference>
<accession>A0A4Y1WY14</accession>
<dbReference type="Pfam" id="PF00534">
    <property type="entry name" value="Glycos_transf_1"/>
    <property type="match status" value="1"/>
</dbReference>
<dbReference type="PANTHER" id="PTHR46401">
    <property type="entry name" value="GLYCOSYLTRANSFERASE WBBK-RELATED"/>
    <property type="match status" value="1"/>
</dbReference>
<evidence type="ECO:0000259" key="3">
    <source>
        <dbReference type="Pfam" id="PF13439"/>
    </source>
</evidence>
<dbReference type="EMBL" id="AP019736">
    <property type="protein sequence ID" value="BBL05850.1"/>
    <property type="molecule type" value="Genomic_DNA"/>
</dbReference>
<evidence type="ECO:0000256" key="1">
    <source>
        <dbReference type="ARBA" id="ARBA00022679"/>
    </source>
</evidence>
<dbReference type="PANTHER" id="PTHR46401:SF2">
    <property type="entry name" value="GLYCOSYLTRANSFERASE WBBK-RELATED"/>
    <property type="match status" value="1"/>
</dbReference>
<dbReference type="InterPro" id="IPR001296">
    <property type="entry name" value="Glyco_trans_1"/>
</dbReference>
<evidence type="ECO:0000313" key="5">
    <source>
        <dbReference type="Proteomes" id="UP000319374"/>
    </source>
</evidence>
<dbReference type="GO" id="GO:0016757">
    <property type="term" value="F:glycosyltransferase activity"/>
    <property type="evidence" value="ECO:0007669"/>
    <property type="project" value="InterPro"/>
</dbReference>
<dbReference type="InterPro" id="IPR028098">
    <property type="entry name" value="Glyco_trans_4-like_N"/>
</dbReference>
<name>A0A4Y1WY14_9BACT</name>
<dbReference type="Pfam" id="PF13439">
    <property type="entry name" value="Glyco_transf_4"/>
    <property type="match status" value="1"/>
</dbReference>
<dbReference type="AlphaFoldDB" id="A0A4Y1WY14"/>
<feature type="domain" description="Glycosyl transferase family 1" evidence="2">
    <location>
        <begin position="195"/>
        <end position="332"/>
    </location>
</feature>
<gene>
    <name evidence="4" type="ORF">A5CPEGH6_04880</name>
</gene>
<dbReference type="SUPFAM" id="SSF53756">
    <property type="entry name" value="UDP-Glycosyltransferase/glycogen phosphorylase"/>
    <property type="match status" value="1"/>
</dbReference>